<feature type="domain" description="ABC transporter" evidence="5">
    <location>
        <begin position="4"/>
        <end position="251"/>
    </location>
</feature>
<dbReference type="InterPro" id="IPR003593">
    <property type="entry name" value="AAA+_ATPase"/>
</dbReference>
<keyword evidence="4 6" id="KW-0067">ATP-binding</keyword>
<dbReference type="OrthoDB" id="37801at2"/>
<dbReference type="SUPFAM" id="SSF52540">
    <property type="entry name" value="P-loop containing nucleoside triphosphate hydrolases"/>
    <property type="match status" value="1"/>
</dbReference>
<protein>
    <submittedName>
        <fullName evidence="6">ABC transporter ATP-binding protein</fullName>
    </submittedName>
</protein>
<comment type="caution">
    <text evidence="6">The sequence shown here is derived from an EMBL/GenBank/DDBJ whole genome shotgun (WGS) entry which is preliminary data.</text>
</comment>
<keyword evidence="7" id="KW-1185">Reference proteome</keyword>
<evidence type="ECO:0000313" key="6">
    <source>
        <dbReference type="EMBL" id="KAA5614403.1"/>
    </source>
</evidence>
<dbReference type="InterPro" id="IPR050319">
    <property type="entry name" value="ABC_transp_ATP-bind"/>
</dbReference>
<dbReference type="GO" id="GO:0016887">
    <property type="term" value="F:ATP hydrolysis activity"/>
    <property type="evidence" value="ECO:0007669"/>
    <property type="project" value="InterPro"/>
</dbReference>
<evidence type="ECO:0000256" key="4">
    <source>
        <dbReference type="ARBA" id="ARBA00022840"/>
    </source>
</evidence>
<dbReference type="PROSITE" id="PS50893">
    <property type="entry name" value="ABC_TRANSPORTER_2"/>
    <property type="match status" value="1"/>
</dbReference>
<evidence type="ECO:0000259" key="5">
    <source>
        <dbReference type="PROSITE" id="PS50893"/>
    </source>
</evidence>
<reference evidence="6 7" key="1">
    <citation type="submission" date="2019-09" db="EMBL/GenBank/DDBJ databases">
        <title>Genome sequence of Rhodovastum atsumiense, a diverse member of the Acetobacteraceae family of non-sulfur purple photosynthetic bacteria.</title>
        <authorList>
            <person name="Meyer T."/>
            <person name="Kyndt J."/>
        </authorList>
    </citation>
    <scope>NUCLEOTIDE SEQUENCE [LARGE SCALE GENOMIC DNA]</scope>
    <source>
        <strain evidence="6 7">DSM 21279</strain>
    </source>
</reference>
<dbReference type="CDD" id="cd03257">
    <property type="entry name" value="ABC_NikE_OppD_transporters"/>
    <property type="match status" value="1"/>
</dbReference>
<evidence type="ECO:0000256" key="1">
    <source>
        <dbReference type="ARBA" id="ARBA00005417"/>
    </source>
</evidence>
<dbReference type="InterPro" id="IPR017871">
    <property type="entry name" value="ABC_transporter-like_CS"/>
</dbReference>
<evidence type="ECO:0000256" key="2">
    <source>
        <dbReference type="ARBA" id="ARBA00022448"/>
    </source>
</evidence>
<evidence type="ECO:0000256" key="3">
    <source>
        <dbReference type="ARBA" id="ARBA00022741"/>
    </source>
</evidence>
<dbReference type="Pfam" id="PF00005">
    <property type="entry name" value="ABC_tran"/>
    <property type="match status" value="1"/>
</dbReference>
<dbReference type="EMBL" id="VWPK01000002">
    <property type="protein sequence ID" value="KAA5614403.1"/>
    <property type="molecule type" value="Genomic_DNA"/>
</dbReference>
<dbReference type="SMART" id="SM00382">
    <property type="entry name" value="AAA"/>
    <property type="match status" value="1"/>
</dbReference>
<dbReference type="RefSeq" id="WP_150038899.1">
    <property type="nucleotide sequence ID" value="NZ_OW485601.1"/>
</dbReference>
<keyword evidence="3" id="KW-0547">Nucleotide-binding</keyword>
<dbReference type="Proteomes" id="UP000325255">
    <property type="component" value="Unassembled WGS sequence"/>
</dbReference>
<dbReference type="GO" id="GO:0055085">
    <property type="term" value="P:transmembrane transport"/>
    <property type="evidence" value="ECO:0007669"/>
    <property type="project" value="UniProtKB-ARBA"/>
</dbReference>
<dbReference type="AlphaFoldDB" id="A0A5M6J1D2"/>
<dbReference type="GO" id="GO:0005524">
    <property type="term" value="F:ATP binding"/>
    <property type="evidence" value="ECO:0007669"/>
    <property type="project" value="UniProtKB-KW"/>
</dbReference>
<evidence type="ECO:0000313" key="7">
    <source>
        <dbReference type="Proteomes" id="UP000325255"/>
    </source>
</evidence>
<name>A0A5M6J1D2_9PROT</name>
<organism evidence="6 7">
    <name type="scientific">Rhodovastum atsumiense</name>
    <dbReference type="NCBI Taxonomy" id="504468"/>
    <lineage>
        <taxon>Bacteria</taxon>
        <taxon>Pseudomonadati</taxon>
        <taxon>Pseudomonadota</taxon>
        <taxon>Alphaproteobacteria</taxon>
        <taxon>Acetobacterales</taxon>
        <taxon>Acetobacteraceae</taxon>
        <taxon>Rhodovastum</taxon>
    </lineage>
</organism>
<accession>A0A5M6J1D2</accession>
<dbReference type="PANTHER" id="PTHR43776">
    <property type="entry name" value="TRANSPORT ATP-BINDING PROTEIN"/>
    <property type="match status" value="1"/>
</dbReference>
<dbReference type="Gene3D" id="3.40.50.300">
    <property type="entry name" value="P-loop containing nucleotide triphosphate hydrolases"/>
    <property type="match status" value="1"/>
</dbReference>
<dbReference type="PANTHER" id="PTHR43776:SF7">
    <property type="entry name" value="D,D-DIPEPTIDE TRANSPORT ATP-BINDING PROTEIN DDPF-RELATED"/>
    <property type="match status" value="1"/>
</dbReference>
<gene>
    <name evidence="6" type="ORF">F1189_02125</name>
</gene>
<dbReference type="PROSITE" id="PS00211">
    <property type="entry name" value="ABC_TRANSPORTER_1"/>
    <property type="match status" value="1"/>
</dbReference>
<proteinExistence type="inferred from homology"/>
<dbReference type="InterPro" id="IPR003439">
    <property type="entry name" value="ABC_transporter-like_ATP-bd"/>
</dbReference>
<dbReference type="InterPro" id="IPR027417">
    <property type="entry name" value="P-loop_NTPase"/>
</dbReference>
<comment type="similarity">
    <text evidence="1">Belongs to the ABC transporter superfamily.</text>
</comment>
<sequence>MSLLELRQVDKSYRQGGLFGPREAVRVLDRASLDVGRGECVALLGPSGAGKSTLARIALGLEWPDSGEVRFDGMPLLDDRGRMAAATRRAIQAVFQDPYGATSPRFSAFEVIAEPLRYAGLSGAPLRARVRELAEQVELDPGALSRLAHRFSGGQLQRLCIARALALQPRLLVLDEAVSSLDLTTQARVLALLTGLRRRHGVGFLFITHDLRLLRGFADRVLVMEDGRPVEVDDPFAPEPAIPALARLQAAMLPARPGLRPGPSRGHKAPAPQ</sequence>
<keyword evidence="2" id="KW-0813">Transport</keyword>